<sequence>RLQGFCCCFLLWLTCAQTQAVNLKPAFLSVNSGQMATLDCNVGVKDSHATAFYKQIPGEVPQLILYHHHSYSSPYYGPGFSSSRFSATINSAGTQYQLTIQNTEATDTAMYYCEKWFTASSSYIHC</sequence>
<evidence type="ECO:0000256" key="6">
    <source>
        <dbReference type="ARBA" id="ARBA00023319"/>
    </source>
</evidence>
<reference evidence="9" key="2">
    <citation type="submission" date="2025-08" db="UniProtKB">
        <authorList>
            <consortium name="Ensembl"/>
        </authorList>
    </citation>
    <scope>IDENTIFICATION</scope>
</reference>
<dbReference type="OMA" id="DSHATAF"/>
<keyword evidence="5" id="KW-0675">Receptor</keyword>
<reference evidence="10" key="1">
    <citation type="submission" date="2011-08" db="EMBL/GenBank/DDBJ databases">
        <title>The draft genome of Latimeria chalumnae.</title>
        <authorList>
            <person name="Di Palma F."/>
            <person name="Alfoldi J."/>
            <person name="Johnson J."/>
            <person name="Berlin A."/>
            <person name="Gnerre S."/>
            <person name="Jaffe D."/>
            <person name="MacCallum I."/>
            <person name="Young S."/>
            <person name="Walker B.J."/>
            <person name="Lander E."/>
            <person name="Lindblad-Toh K."/>
        </authorList>
    </citation>
    <scope>NUCLEOTIDE SEQUENCE [LARGE SCALE GENOMIC DNA]</scope>
    <source>
        <strain evidence="10">Wild caught</strain>
    </source>
</reference>
<dbReference type="FunCoup" id="H2ZT53">
    <property type="interactions" value="417"/>
</dbReference>
<dbReference type="InterPro" id="IPR051117">
    <property type="entry name" value="TRG_var/const_region"/>
</dbReference>
<evidence type="ECO:0000256" key="5">
    <source>
        <dbReference type="ARBA" id="ARBA00023170"/>
    </source>
</evidence>
<feature type="chain" id="PRO_5003578952" description="Immunoglobulin V-set domain-containing protein" evidence="7">
    <location>
        <begin position="21"/>
        <end position="126"/>
    </location>
</feature>
<keyword evidence="3" id="KW-1133">Transmembrane helix</keyword>
<evidence type="ECO:0000256" key="2">
    <source>
        <dbReference type="ARBA" id="ARBA00022692"/>
    </source>
</evidence>
<keyword evidence="10" id="KW-1185">Reference proteome</keyword>
<dbReference type="Gene3D" id="2.60.40.10">
    <property type="entry name" value="Immunoglobulins"/>
    <property type="match status" value="1"/>
</dbReference>
<dbReference type="SUPFAM" id="SSF48726">
    <property type="entry name" value="Immunoglobulin"/>
    <property type="match status" value="1"/>
</dbReference>
<dbReference type="InterPro" id="IPR013783">
    <property type="entry name" value="Ig-like_fold"/>
</dbReference>
<evidence type="ECO:0000313" key="9">
    <source>
        <dbReference type="Ensembl" id="ENSLACP00000000574.1"/>
    </source>
</evidence>
<dbReference type="Proteomes" id="UP000008672">
    <property type="component" value="Unassembled WGS sequence"/>
</dbReference>
<dbReference type="SMART" id="SM00406">
    <property type="entry name" value="IGv"/>
    <property type="match status" value="1"/>
</dbReference>
<dbReference type="eggNOG" id="ENOG502S17K">
    <property type="taxonomic scope" value="Eukaryota"/>
</dbReference>
<dbReference type="PANTHER" id="PTHR19256">
    <property type="entry name" value="T-CELL RECEPTOR GAMMA CHAIN"/>
    <property type="match status" value="1"/>
</dbReference>
<proteinExistence type="predicted"/>
<keyword evidence="6" id="KW-0393">Immunoglobulin domain</keyword>
<evidence type="ECO:0000259" key="8">
    <source>
        <dbReference type="SMART" id="SM00406"/>
    </source>
</evidence>
<feature type="domain" description="Immunoglobulin V-set" evidence="8">
    <location>
        <begin position="35"/>
        <end position="115"/>
    </location>
</feature>
<evidence type="ECO:0000256" key="4">
    <source>
        <dbReference type="ARBA" id="ARBA00023136"/>
    </source>
</evidence>
<dbReference type="PANTHER" id="PTHR19256:SF65">
    <property type="entry name" value="T CELL RECEPTOR GAMMA CONSTANT 1-RELATED"/>
    <property type="match status" value="1"/>
</dbReference>
<dbReference type="Pfam" id="PF07686">
    <property type="entry name" value="V-set"/>
    <property type="match status" value="1"/>
</dbReference>
<feature type="signal peptide" evidence="7">
    <location>
        <begin position="1"/>
        <end position="20"/>
    </location>
</feature>
<dbReference type="HOGENOM" id="CLU_077975_4_1_1"/>
<name>H2ZT53_LATCH</name>
<accession>H2ZT53</accession>
<dbReference type="EMBL" id="AFYH01277593">
    <property type="status" value="NOT_ANNOTATED_CDS"/>
    <property type="molecule type" value="Genomic_DNA"/>
</dbReference>
<evidence type="ECO:0000256" key="7">
    <source>
        <dbReference type="SAM" id="SignalP"/>
    </source>
</evidence>
<keyword evidence="2" id="KW-0812">Transmembrane</keyword>
<dbReference type="InterPro" id="IPR036179">
    <property type="entry name" value="Ig-like_dom_sf"/>
</dbReference>
<dbReference type="GO" id="GO:0016020">
    <property type="term" value="C:membrane"/>
    <property type="evidence" value="ECO:0007669"/>
    <property type="project" value="UniProtKB-SubCell"/>
</dbReference>
<keyword evidence="4" id="KW-0472">Membrane</keyword>
<dbReference type="AlphaFoldDB" id="H2ZT53"/>
<comment type="subcellular location">
    <subcellularLocation>
        <location evidence="1">Membrane</location>
    </subcellularLocation>
</comment>
<dbReference type="GeneTree" id="ENSGT00940000165634"/>
<evidence type="ECO:0000313" key="10">
    <source>
        <dbReference type="Proteomes" id="UP000008672"/>
    </source>
</evidence>
<keyword evidence="7" id="KW-0732">Signal</keyword>
<evidence type="ECO:0000256" key="1">
    <source>
        <dbReference type="ARBA" id="ARBA00004370"/>
    </source>
</evidence>
<dbReference type="CDD" id="cd00099">
    <property type="entry name" value="IgV"/>
    <property type="match status" value="1"/>
</dbReference>
<dbReference type="InterPro" id="IPR013106">
    <property type="entry name" value="Ig_V-set"/>
</dbReference>
<dbReference type="Ensembl" id="ENSLACT00000000577.1">
    <property type="protein sequence ID" value="ENSLACP00000000574.1"/>
    <property type="gene ID" value="ENSLACG00000000509.1"/>
</dbReference>
<dbReference type="InParanoid" id="H2ZT53"/>
<organism evidence="9 10">
    <name type="scientific">Latimeria chalumnae</name>
    <name type="common">Coelacanth</name>
    <dbReference type="NCBI Taxonomy" id="7897"/>
    <lineage>
        <taxon>Eukaryota</taxon>
        <taxon>Metazoa</taxon>
        <taxon>Chordata</taxon>
        <taxon>Craniata</taxon>
        <taxon>Vertebrata</taxon>
        <taxon>Euteleostomi</taxon>
        <taxon>Coelacanthiformes</taxon>
        <taxon>Coelacanthidae</taxon>
        <taxon>Latimeria</taxon>
    </lineage>
</organism>
<protein>
    <recommendedName>
        <fullName evidence="8">Immunoglobulin V-set domain-containing protein</fullName>
    </recommendedName>
</protein>
<evidence type="ECO:0000256" key="3">
    <source>
        <dbReference type="ARBA" id="ARBA00022989"/>
    </source>
</evidence>
<reference evidence="9" key="3">
    <citation type="submission" date="2025-09" db="UniProtKB">
        <authorList>
            <consortium name="Ensembl"/>
        </authorList>
    </citation>
    <scope>IDENTIFICATION</scope>
</reference>